<protein>
    <submittedName>
        <fullName evidence="2">Amidohydrolase family protein</fullName>
    </submittedName>
</protein>
<accession>A0A975AIB6</accession>
<dbReference type="Proteomes" id="UP000663499">
    <property type="component" value="Chromosome"/>
</dbReference>
<dbReference type="AlphaFoldDB" id="A0A975AIB6"/>
<dbReference type="Gene3D" id="3.20.20.140">
    <property type="entry name" value="Metal-dependent hydrolases"/>
    <property type="match status" value="1"/>
</dbReference>
<proteinExistence type="predicted"/>
<dbReference type="EMBL" id="CP071444">
    <property type="protein sequence ID" value="QSX08365.1"/>
    <property type="molecule type" value="Genomic_DNA"/>
</dbReference>
<dbReference type="KEGG" id="alka:J0B03_11330"/>
<reference evidence="2" key="1">
    <citation type="submission" date="2021-03" db="EMBL/GenBank/DDBJ databases">
        <title>Alkalibacter marinus sp. nov., isolated from tidal flat sediment.</title>
        <authorList>
            <person name="Namirimu T."/>
            <person name="Yang J.-A."/>
            <person name="Yang S.-H."/>
            <person name="Kim Y.-J."/>
            <person name="Kwon K.K."/>
        </authorList>
    </citation>
    <scope>NUCLEOTIDE SEQUENCE</scope>
    <source>
        <strain evidence="2">ES005</strain>
    </source>
</reference>
<gene>
    <name evidence="2" type="ORF">J0B03_11330</name>
</gene>
<sequence>MFIDAHVHISLNGDDAKNYREKLLEDYSVARSLVQKTFRAYRERGILAVRDGGDCIGLYELARSVARDEGIIYKTPVYGLYKKGYYGKLIGQPVQDKGDIRWCMEDLLEKKADFIKVALSGMMSFDEYGVAGDIGFSREEFQYLMDLAHHYGLKVMVHVNTAQGVDMALDCGADTIEHGYYLSAEALHRMKETNTIWVPTLAPLGNLVYTMDERYKTERKVIRKIFENQCEKVYEAHHMGVKIAVGSDAGAYKVYHGSGFFDELIYLNKAGIRKRDLMKLAYDNGLEALGIKPEEALSAEALVVEES</sequence>
<dbReference type="Pfam" id="PF01979">
    <property type="entry name" value="Amidohydro_1"/>
    <property type="match status" value="1"/>
</dbReference>
<dbReference type="PANTHER" id="PTHR43135:SF3">
    <property type="entry name" value="ALPHA-D-RIBOSE 1-METHYLPHOSPHONATE 5-TRIPHOSPHATE DIPHOSPHATASE"/>
    <property type="match status" value="1"/>
</dbReference>
<dbReference type="InterPro" id="IPR006680">
    <property type="entry name" value="Amidohydro-rel"/>
</dbReference>
<dbReference type="SUPFAM" id="SSF51556">
    <property type="entry name" value="Metallo-dependent hydrolases"/>
    <property type="match status" value="1"/>
</dbReference>
<dbReference type="InterPro" id="IPR051781">
    <property type="entry name" value="Metallo-dep_Hydrolase"/>
</dbReference>
<keyword evidence="3" id="KW-1185">Reference proteome</keyword>
<evidence type="ECO:0000259" key="1">
    <source>
        <dbReference type="Pfam" id="PF01979"/>
    </source>
</evidence>
<name>A0A975AIB6_9FIRM</name>
<evidence type="ECO:0000313" key="2">
    <source>
        <dbReference type="EMBL" id="QSX08365.1"/>
    </source>
</evidence>
<evidence type="ECO:0000313" key="3">
    <source>
        <dbReference type="Proteomes" id="UP000663499"/>
    </source>
</evidence>
<dbReference type="RefSeq" id="WP_207299707.1">
    <property type="nucleotide sequence ID" value="NZ_CP071444.1"/>
</dbReference>
<feature type="domain" description="Amidohydrolase-related" evidence="1">
    <location>
        <begin position="2"/>
        <end position="291"/>
    </location>
</feature>
<dbReference type="PANTHER" id="PTHR43135">
    <property type="entry name" value="ALPHA-D-RIBOSE 1-METHYLPHOSPHONATE 5-TRIPHOSPHATE DIPHOSPHATASE"/>
    <property type="match status" value="1"/>
</dbReference>
<dbReference type="GO" id="GO:0016787">
    <property type="term" value="F:hydrolase activity"/>
    <property type="evidence" value="ECO:0007669"/>
    <property type="project" value="InterPro"/>
</dbReference>
<organism evidence="2 3">
    <name type="scientific">Alkalibacter rhizosphaerae</name>
    <dbReference type="NCBI Taxonomy" id="2815577"/>
    <lineage>
        <taxon>Bacteria</taxon>
        <taxon>Bacillati</taxon>
        <taxon>Bacillota</taxon>
        <taxon>Clostridia</taxon>
        <taxon>Eubacteriales</taxon>
        <taxon>Eubacteriaceae</taxon>
        <taxon>Alkalibacter</taxon>
    </lineage>
</organism>
<dbReference type="InterPro" id="IPR032466">
    <property type="entry name" value="Metal_Hydrolase"/>
</dbReference>